<evidence type="ECO:0000313" key="2">
    <source>
        <dbReference type="EMBL" id="VEB55673.1"/>
    </source>
</evidence>
<evidence type="ECO:0000256" key="1">
    <source>
        <dbReference type="SAM" id="Phobius"/>
    </source>
</evidence>
<keyword evidence="1" id="KW-1133">Transmembrane helix</keyword>
<keyword evidence="1" id="KW-0812">Transmembrane</keyword>
<name>A0A3S4HXD6_SALET</name>
<dbReference type="EMBL" id="LR134190">
    <property type="protein sequence ID" value="VEB55673.1"/>
    <property type="molecule type" value="Genomic_DNA"/>
</dbReference>
<dbReference type="Proteomes" id="UP000269208">
    <property type="component" value="Chromosome"/>
</dbReference>
<keyword evidence="1" id="KW-0472">Membrane</keyword>
<reference evidence="2 3" key="1">
    <citation type="submission" date="2018-12" db="EMBL/GenBank/DDBJ databases">
        <authorList>
            <consortium name="Pathogen Informatics"/>
        </authorList>
    </citation>
    <scope>NUCLEOTIDE SEQUENCE [LARGE SCALE GENOMIC DNA]</scope>
    <source>
        <strain evidence="2 3">NCTC6754</strain>
    </source>
</reference>
<dbReference type="AlphaFoldDB" id="A0A3S4HXD6"/>
<evidence type="ECO:0000313" key="3">
    <source>
        <dbReference type="Proteomes" id="UP000269208"/>
    </source>
</evidence>
<feature type="transmembrane region" description="Helical" evidence="1">
    <location>
        <begin position="43"/>
        <end position="62"/>
    </location>
</feature>
<protein>
    <submittedName>
        <fullName evidence="2">Transporter LysE family</fullName>
    </submittedName>
</protein>
<proteinExistence type="predicted"/>
<organism evidence="2 3">
    <name type="scientific">Salmonella enterica I</name>
    <dbReference type="NCBI Taxonomy" id="59201"/>
    <lineage>
        <taxon>Bacteria</taxon>
        <taxon>Pseudomonadati</taxon>
        <taxon>Pseudomonadota</taxon>
        <taxon>Gammaproteobacteria</taxon>
        <taxon>Enterobacterales</taxon>
        <taxon>Enterobacteriaceae</taxon>
        <taxon>Salmonella</taxon>
    </lineage>
</organism>
<accession>A0A3S4HXD6</accession>
<gene>
    <name evidence="2" type="primary">eamB_1</name>
    <name evidence="2" type="ORF">NCTC6754_03959</name>
</gene>
<sequence>MGAAYILWLAWKIATSPAADENARPKPVGFWVSFGLQFVNVKIILYGITALSTFVFTANAGAELGHRRQYIAGIDRHVR</sequence>